<dbReference type="PANTHER" id="PTHR43713">
    <property type="entry name" value="GLUTAMATE-1-SEMIALDEHYDE 2,1-AMINOMUTASE"/>
    <property type="match status" value="1"/>
</dbReference>
<evidence type="ECO:0000256" key="2">
    <source>
        <dbReference type="HAMAP-Rule" id="MF_00375"/>
    </source>
</evidence>
<organism evidence="4 5">
    <name type="scientific">Geomonas subterranea</name>
    <dbReference type="NCBI Taxonomy" id="2847989"/>
    <lineage>
        <taxon>Bacteria</taxon>
        <taxon>Pseudomonadati</taxon>
        <taxon>Thermodesulfobacteriota</taxon>
        <taxon>Desulfuromonadia</taxon>
        <taxon>Geobacterales</taxon>
        <taxon>Geobacteraceae</taxon>
        <taxon>Geomonas</taxon>
    </lineage>
</organism>
<dbReference type="EMBL" id="CP077683">
    <property type="protein sequence ID" value="QXE90168.1"/>
    <property type="molecule type" value="Genomic_DNA"/>
</dbReference>
<accession>A0ABX8LDP9</accession>
<gene>
    <name evidence="2 4" type="primary">hemL</name>
    <name evidence="4" type="ORF">KP001_17365</name>
</gene>
<comment type="subunit">
    <text evidence="2">Homodimer.</text>
</comment>
<sequence>MQNSRSSQLFQQALKSIPGGVNSPVRAFRSVGSDPLFIKSAAGPMIFDEDGNGYIDYVGSWGPMIVGHCHPKVVEAIKKAAESGASFGAPTELEITLAEMVIKAVPSIEMVRMVSSGTEATMSAIRLSRGYTGRDNILKFSGCYHGHSDSLLVKAGSGLATFGVPDSPGVPADLAKHTLTATYNDLDSVRALVAANKGTIACVIVEPVAGNMGTVPPQEGFLEGLREICTEEGIVLIFDEVMSGFRVAYGGAQERFGITPDLTTLGKIIGGGLPVGAFGGKKEIMSQLSPAGGVYQAGTLSGNPLAMTAGIETLKLLQEPGFYEKLEEKSKFVAEGIAKAAKDAGFPLYSTRVGSMFCGFFSKEPVYNWDSAAKCDTKAFATYFRGMLEEGIYLACSQFETAFVGASHTEKDLEKTIAAAAKCFKAL</sequence>
<reference evidence="4 5" key="1">
    <citation type="submission" date="2021-06" db="EMBL/GenBank/DDBJ databases">
        <title>Gemonas diversity in paddy soil.</title>
        <authorList>
            <person name="Liu G."/>
        </authorList>
    </citation>
    <scope>NUCLEOTIDE SEQUENCE [LARGE SCALE GENOMIC DNA]</scope>
    <source>
        <strain evidence="4 5">RG2</strain>
    </source>
</reference>
<keyword evidence="2 4" id="KW-0413">Isomerase</keyword>
<keyword evidence="2" id="KW-0963">Cytoplasm</keyword>
<dbReference type="GO" id="GO:0042286">
    <property type="term" value="F:glutamate-1-semialdehyde 2,1-aminomutase activity"/>
    <property type="evidence" value="ECO:0007669"/>
    <property type="project" value="UniProtKB-EC"/>
</dbReference>
<dbReference type="RefSeq" id="WP_216508831.1">
    <property type="nucleotide sequence ID" value="NZ_CP077683.1"/>
</dbReference>
<dbReference type="InterPro" id="IPR005814">
    <property type="entry name" value="Aminotrans_3"/>
</dbReference>
<name>A0ABX8LDP9_9BACT</name>
<dbReference type="HAMAP" id="MF_00375">
    <property type="entry name" value="HemL_aminotrans_3"/>
    <property type="match status" value="1"/>
</dbReference>
<dbReference type="InterPro" id="IPR049704">
    <property type="entry name" value="Aminotrans_3_PPA_site"/>
</dbReference>
<dbReference type="PROSITE" id="PS00600">
    <property type="entry name" value="AA_TRANSFER_CLASS_3"/>
    <property type="match status" value="1"/>
</dbReference>
<keyword evidence="5" id="KW-1185">Reference proteome</keyword>
<comment type="cofactor">
    <cofactor evidence="1 2">
        <name>pyridoxal 5'-phosphate</name>
        <dbReference type="ChEBI" id="CHEBI:597326"/>
    </cofactor>
</comment>
<comment type="similarity">
    <text evidence="2">Belongs to the class-III pyridoxal-phosphate-dependent aminotransferase family. HemL subfamily.</text>
</comment>
<dbReference type="PANTHER" id="PTHR43713:SF3">
    <property type="entry name" value="GLUTAMATE-1-SEMIALDEHYDE 2,1-AMINOMUTASE 1, CHLOROPLASTIC-RELATED"/>
    <property type="match status" value="1"/>
</dbReference>
<evidence type="ECO:0000313" key="4">
    <source>
        <dbReference type="EMBL" id="QXE90168.1"/>
    </source>
</evidence>
<evidence type="ECO:0000256" key="3">
    <source>
        <dbReference type="RuleBase" id="RU003560"/>
    </source>
</evidence>
<comment type="subcellular location">
    <subcellularLocation>
        <location evidence="2">Cytoplasm</location>
    </subcellularLocation>
</comment>
<protein>
    <recommendedName>
        <fullName evidence="2">Glutamate-1-semialdehyde 2,1-aminomutase</fullName>
        <shortName evidence="2">GSA</shortName>
        <ecNumber evidence="2">5.4.3.8</ecNumber>
    </recommendedName>
    <alternativeName>
        <fullName evidence="2">Glutamate-1-semialdehyde aminotransferase</fullName>
        <shortName evidence="2">GSA-AT</shortName>
    </alternativeName>
</protein>
<dbReference type="Proteomes" id="UP000683559">
    <property type="component" value="Chromosome"/>
</dbReference>
<evidence type="ECO:0000313" key="5">
    <source>
        <dbReference type="Proteomes" id="UP000683559"/>
    </source>
</evidence>
<keyword evidence="2 3" id="KW-0663">Pyridoxal phosphate</keyword>
<dbReference type="EC" id="5.4.3.8" evidence="2"/>
<evidence type="ECO:0000256" key="1">
    <source>
        <dbReference type="ARBA" id="ARBA00001933"/>
    </source>
</evidence>
<dbReference type="CDD" id="cd00610">
    <property type="entry name" value="OAT_like"/>
    <property type="match status" value="1"/>
</dbReference>
<keyword evidence="2" id="KW-0627">Porphyrin biosynthesis</keyword>
<dbReference type="Pfam" id="PF00202">
    <property type="entry name" value="Aminotran_3"/>
    <property type="match status" value="1"/>
</dbReference>
<proteinExistence type="inferred from homology"/>
<dbReference type="NCBIfam" id="TIGR00713">
    <property type="entry name" value="hemL"/>
    <property type="match status" value="1"/>
</dbReference>
<dbReference type="NCBIfam" id="NF000818">
    <property type="entry name" value="PRK00062.1"/>
    <property type="match status" value="1"/>
</dbReference>
<feature type="modified residue" description="N6-(pyridoxal phosphate)lysine" evidence="2">
    <location>
        <position position="267"/>
    </location>
</feature>
<comment type="catalytic activity">
    <reaction evidence="2">
        <text>(S)-4-amino-5-oxopentanoate = 5-aminolevulinate</text>
        <dbReference type="Rhea" id="RHEA:14265"/>
        <dbReference type="ChEBI" id="CHEBI:57501"/>
        <dbReference type="ChEBI" id="CHEBI:356416"/>
        <dbReference type="EC" id="5.4.3.8"/>
    </reaction>
</comment>
<dbReference type="InterPro" id="IPR004639">
    <property type="entry name" value="4pyrrol_synth_GluAld_NH2Trfase"/>
</dbReference>